<dbReference type="InterPro" id="IPR027291">
    <property type="entry name" value="Glyco_hydro_38_N_sf"/>
</dbReference>
<dbReference type="EMBL" id="CP051680">
    <property type="protein sequence ID" value="QJD88484.1"/>
    <property type="molecule type" value="Genomic_DNA"/>
</dbReference>
<evidence type="ECO:0000313" key="2">
    <source>
        <dbReference type="Proteomes" id="UP000502248"/>
    </source>
</evidence>
<dbReference type="InterPro" id="IPR032482">
    <property type="entry name" value="DUF5054"/>
</dbReference>
<dbReference type="Gene3D" id="3.20.110.10">
    <property type="entry name" value="Glycoside hydrolase 38, N terminal domain"/>
    <property type="match status" value="1"/>
</dbReference>
<dbReference type="KEGG" id="cheb:HH215_34860"/>
<name>A0A7Z2VSQ5_9BACL</name>
<keyword evidence="2" id="KW-1185">Reference proteome</keyword>
<dbReference type="Proteomes" id="UP000502248">
    <property type="component" value="Chromosome"/>
</dbReference>
<dbReference type="AlphaFoldDB" id="A0A7Z2VSQ5"/>
<organism evidence="1 2">
    <name type="scientific">Cohnella herbarum</name>
    <dbReference type="NCBI Taxonomy" id="2728023"/>
    <lineage>
        <taxon>Bacteria</taxon>
        <taxon>Bacillati</taxon>
        <taxon>Bacillota</taxon>
        <taxon>Bacilli</taxon>
        <taxon>Bacillales</taxon>
        <taxon>Paenibacillaceae</taxon>
        <taxon>Cohnella</taxon>
    </lineage>
</organism>
<dbReference type="Pfam" id="PF16477">
    <property type="entry name" value="DUF5054"/>
    <property type="match status" value="1"/>
</dbReference>
<reference evidence="1 2" key="1">
    <citation type="submission" date="2020-04" db="EMBL/GenBank/DDBJ databases">
        <title>Genome sequencing of novel species.</title>
        <authorList>
            <person name="Heo J."/>
            <person name="Kim S.-J."/>
            <person name="Kim J.-S."/>
            <person name="Hong S.-B."/>
            <person name="Kwon S.-W."/>
        </authorList>
    </citation>
    <scope>NUCLEOTIDE SEQUENCE [LARGE SCALE GENOMIC DNA]</scope>
    <source>
        <strain evidence="1 2">MFER-1</strain>
    </source>
</reference>
<evidence type="ECO:0000313" key="1">
    <source>
        <dbReference type="EMBL" id="QJD88484.1"/>
    </source>
</evidence>
<dbReference type="InterPro" id="IPR011330">
    <property type="entry name" value="Glyco_hydro/deAcase_b/a-brl"/>
</dbReference>
<sequence>MKTSIKTVHIVFKTHLDIGFTDTARNVLDQYVDSFIPKAIELADHLADKPGPEKFVWTTGSWLIRYYLDHAAPEDRAKMEEAIQKGHIVWHGLPFTTHSELMDKRLFEFGLSMSSQLDRTYGKQTITAKMTDVPGHTIGIVPLLSAAGIRYLHLGTNPASKAPDVPQAFVWKAADGAEVIVNYNDSYGEAMVIPGFDEVLYFSHTLDNIGPPSVEDIHKLFVELAEQFPNAVIQASTMDAFADKLWSYKASLPVVREEIGDSWIYGAASDPWKIAAYRELLRLRDKWIAEGTLVLNSEQYDAFCHSLIMVPEHTWGLDMKKYLPDFVNYAKKDFAAARKRDIVGEDLFPLTYEYTRGWSAGHTKNTGKTSYSYSEVESSWNEQRNYVQTALMTLDADKRREAEEALKGLRPERAASTGYNPISIRQTYRLGLFEAEFAEDGSISLLRGNNGKVWADDNSRIGRYSYETFGLPDYRRWYEQYTTYWDRNLDWISADFGKPAFEFAKPYPTNRMFEPSLVSLSVRHANDGDYVQAKLRMSEQASEIQGAPRELELLYRFAKDAEDIDLTLNWFGKDAHRLPEGSWIGINPIVNNPNLWKMDKLGSLLSPLEVVKNGNRGMHAIESRLTYSGADGEATIRTWDAPVVSIGKPRLLQFDNLFADLSGGYYFNLHNNAWGTNFRMWYEEDARFRYTLTFRSN</sequence>
<dbReference type="CDD" id="cd10791">
    <property type="entry name" value="GH38N_AMII_like_1"/>
    <property type="match status" value="1"/>
</dbReference>
<dbReference type="SUPFAM" id="SSF88713">
    <property type="entry name" value="Glycoside hydrolase/deacetylase"/>
    <property type="match status" value="1"/>
</dbReference>
<dbReference type="GO" id="GO:0005975">
    <property type="term" value="P:carbohydrate metabolic process"/>
    <property type="evidence" value="ECO:0007669"/>
    <property type="project" value="InterPro"/>
</dbReference>
<proteinExistence type="predicted"/>
<accession>A0A7Z2VSQ5</accession>
<protein>
    <submittedName>
        <fullName evidence="1">DUF5054 domain-containing protein</fullName>
    </submittedName>
</protein>
<gene>
    <name evidence="1" type="ORF">HH215_34860</name>
</gene>